<evidence type="ECO:0000313" key="3">
    <source>
        <dbReference type="RefSeq" id="XP_052746205.1"/>
    </source>
</evidence>
<dbReference type="Proteomes" id="UP001652582">
    <property type="component" value="Chromosome 27"/>
</dbReference>
<sequence length="678" mass="78324">MHKNNLQHESTKASTTEVQTKTSRIKSNAQKCREYRERKKLQKTMVQNITAVRSDECSEADQLQAKKPKTNAERRKKHYEAQKLKKQKCKKLPKSVKQKNKEYYNRKKERLQALNNLNHYSDVINSKGHNFCQSASHQKSPQMNDDSYYSSFLSFCNDKHIYNHETIAQDTIARQKTPRILNYEVIDRECATYHNIYHSHLRMKEHDTGNPDDTIDNNSGTCENVYDSYFEVAKQELDIPDETIDKSNGHCNNVIKDELDVTNEHTDNAWDTHKYNNFLKNNRNLNLTDKTIDKNSGLCGNVIKEELDISYKTTDNATTSSYVYNTPFHTVKEELDFSNKTIDINAGSCNIKIKEESDISHESIDKAWNTSIKNISDKTIDKASDNSNYVYSTPTHNVKQESENSAEGTDNVCMNFELQPCAKNNIEIKFKCDFDDEETLSCSEFGDSIMESLPECSEQSWKEDLIHQPSKEREKASIGDCSPPHTSSAHRIQYEPDDEETRSSSEFAQTLNKNSVDTQPSSSGQDLLDWPRIKHEKHNFLTWRQKQEVINLHNYIRATWSSNEYPYKTRLIQKTSKTLGISSGTVFRIMKEYEREGAVKARKNRVKQSDKLTDFQKKTILNKAISIIKNGESLTLAKMLQAVNNDVNLPSFKKTTFHRLFKLLKLDELANSQRDSGR</sequence>
<name>A0ABM3M5K4_BICAN</name>
<dbReference type="GeneID" id="112046168"/>
<feature type="region of interest" description="Disordered" evidence="1">
    <location>
        <begin position="1"/>
        <end position="36"/>
    </location>
</feature>
<feature type="region of interest" description="Disordered" evidence="1">
    <location>
        <begin position="468"/>
        <end position="506"/>
    </location>
</feature>
<feature type="compositionally biased region" description="Basic residues" evidence="1">
    <location>
        <begin position="66"/>
        <end position="75"/>
    </location>
</feature>
<reference evidence="3" key="1">
    <citation type="submission" date="2025-08" db="UniProtKB">
        <authorList>
            <consortium name="RefSeq"/>
        </authorList>
    </citation>
    <scope>IDENTIFICATION</scope>
</reference>
<proteinExistence type="predicted"/>
<gene>
    <name evidence="3" type="primary">LOC112046168</name>
</gene>
<feature type="compositionally biased region" description="Basic and acidic residues" evidence="1">
    <location>
        <begin position="468"/>
        <end position="477"/>
    </location>
</feature>
<dbReference type="RefSeq" id="XP_052746205.1">
    <property type="nucleotide sequence ID" value="XM_052890245.1"/>
</dbReference>
<evidence type="ECO:0000313" key="2">
    <source>
        <dbReference type="Proteomes" id="UP001652582"/>
    </source>
</evidence>
<keyword evidence="2" id="KW-1185">Reference proteome</keyword>
<evidence type="ECO:0000256" key="1">
    <source>
        <dbReference type="SAM" id="MobiDB-lite"/>
    </source>
</evidence>
<feature type="region of interest" description="Disordered" evidence="1">
    <location>
        <begin position="55"/>
        <end position="75"/>
    </location>
</feature>
<accession>A0ABM3M5K4</accession>
<organism evidence="2 3">
    <name type="scientific">Bicyclus anynana</name>
    <name type="common">Squinting bush brown butterfly</name>
    <dbReference type="NCBI Taxonomy" id="110368"/>
    <lineage>
        <taxon>Eukaryota</taxon>
        <taxon>Metazoa</taxon>
        <taxon>Ecdysozoa</taxon>
        <taxon>Arthropoda</taxon>
        <taxon>Hexapoda</taxon>
        <taxon>Insecta</taxon>
        <taxon>Pterygota</taxon>
        <taxon>Neoptera</taxon>
        <taxon>Endopterygota</taxon>
        <taxon>Lepidoptera</taxon>
        <taxon>Glossata</taxon>
        <taxon>Ditrysia</taxon>
        <taxon>Papilionoidea</taxon>
        <taxon>Nymphalidae</taxon>
        <taxon>Satyrinae</taxon>
        <taxon>Satyrini</taxon>
        <taxon>Mycalesina</taxon>
        <taxon>Bicyclus</taxon>
    </lineage>
</organism>
<protein>
    <submittedName>
        <fullName evidence="3">Uncharacterized protein LOC112046168</fullName>
    </submittedName>
</protein>
<feature type="compositionally biased region" description="Polar residues" evidence="1">
    <location>
        <begin position="12"/>
        <end position="30"/>
    </location>
</feature>